<keyword evidence="2" id="KW-1185">Reference proteome</keyword>
<dbReference type="Proteomes" id="UP000579153">
    <property type="component" value="Unassembled WGS sequence"/>
</dbReference>
<accession>A0A7W9LF49</accession>
<organism evidence="1 2">
    <name type="scientific">Nonomuraea jabiensis</name>
    <dbReference type="NCBI Taxonomy" id="882448"/>
    <lineage>
        <taxon>Bacteria</taxon>
        <taxon>Bacillati</taxon>
        <taxon>Actinomycetota</taxon>
        <taxon>Actinomycetes</taxon>
        <taxon>Streptosporangiales</taxon>
        <taxon>Streptosporangiaceae</taxon>
        <taxon>Nonomuraea</taxon>
    </lineage>
</organism>
<sequence>MARSPLTGAAIQAVSPQEGCLASGVSSTPVTLGCAVFTGLWLTAARTPRAIPGGVPMPRSAVRG</sequence>
<reference evidence="1 2" key="1">
    <citation type="submission" date="2020-08" db="EMBL/GenBank/DDBJ databases">
        <title>Sequencing the genomes of 1000 actinobacteria strains.</title>
        <authorList>
            <person name="Klenk H.-P."/>
        </authorList>
    </citation>
    <scope>NUCLEOTIDE SEQUENCE [LARGE SCALE GENOMIC DNA]</scope>
    <source>
        <strain evidence="1 2">DSM 45507</strain>
    </source>
</reference>
<name>A0A7W9LF49_9ACTN</name>
<protein>
    <submittedName>
        <fullName evidence="1">Uncharacterized protein</fullName>
    </submittedName>
</protein>
<evidence type="ECO:0000313" key="2">
    <source>
        <dbReference type="Proteomes" id="UP000579153"/>
    </source>
</evidence>
<comment type="caution">
    <text evidence="1">The sequence shown here is derived from an EMBL/GenBank/DDBJ whole genome shotgun (WGS) entry which is preliminary data.</text>
</comment>
<dbReference type="EMBL" id="JACHMB010000001">
    <property type="protein sequence ID" value="MBB5781541.1"/>
    <property type="molecule type" value="Genomic_DNA"/>
</dbReference>
<evidence type="ECO:0000313" key="1">
    <source>
        <dbReference type="EMBL" id="MBB5781541.1"/>
    </source>
</evidence>
<dbReference type="AlphaFoldDB" id="A0A7W9LF49"/>
<gene>
    <name evidence="1" type="ORF">HD596_008297</name>
</gene>
<proteinExistence type="predicted"/>
<dbReference type="PROSITE" id="PS51257">
    <property type="entry name" value="PROKAR_LIPOPROTEIN"/>
    <property type="match status" value="1"/>
</dbReference>